<protein>
    <recommendedName>
        <fullName evidence="3">Clr5 domain-containing protein</fullName>
    </recommendedName>
</protein>
<name>N1QA62_PSEFD</name>
<reference evidence="1 2" key="1">
    <citation type="journal article" date="2012" name="PLoS Pathog.">
        <title>Diverse lifestyles and strategies of plant pathogenesis encoded in the genomes of eighteen Dothideomycetes fungi.</title>
        <authorList>
            <person name="Ohm R.A."/>
            <person name="Feau N."/>
            <person name="Henrissat B."/>
            <person name="Schoch C.L."/>
            <person name="Horwitz B.A."/>
            <person name="Barry K.W."/>
            <person name="Condon B.J."/>
            <person name="Copeland A.C."/>
            <person name="Dhillon B."/>
            <person name="Glaser F."/>
            <person name="Hesse C.N."/>
            <person name="Kosti I."/>
            <person name="LaButti K."/>
            <person name="Lindquist E.A."/>
            <person name="Lucas S."/>
            <person name="Salamov A.A."/>
            <person name="Bradshaw R.E."/>
            <person name="Ciuffetti L."/>
            <person name="Hamelin R.C."/>
            <person name="Kema G.H.J."/>
            <person name="Lawrence C."/>
            <person name="Scott J.A."/>
            <person name="Spatafora J.W."/>
            <person name="Turgeon B.G."/>
            <person name="de Wit P.J.G.M."/>
            <person name="Zhong S."/>
            <person name="Goodwin S.B."/>
            <person name="Grigoriev I.V."/>
        </authorList>
    </citation>
    <scope>NUCLEOTIDE SEQUENCE [LARGE SCALE GENOMIC DNA]</scope>
    <source>
        <strain evidence="1 2">CIRAD86</strain>
    </source>
</reference>
<evidence type="ECO:0000313" key="2">
    <source>
        <dbReference type="Proteomes" id="UP000016932"/>
    </source>
</evidence>
<dbReference type="VEuPathDB" id="FungiDB:MYCFIDRAFT_171166"/>
<evidence type="ECO:0000313" key="1">
    <source>
        <dbReference type="EMBL" id="EME89769.1"/>
    </source>
</evidence>
<keyword evidence="2" id="KW-1185">Reference proteome</keyword>
<gene>
    <name evidence="1" type="ORF">MYCFIDRAFT_171166</name>
</gene>
<accession>N1QA62</accession>
<dbReference type="Proteomes" id="UP000016932">
    <property type="component" value="Unassembled WGS sequence"/>
</dbReference>
<dbReference type="AlphaFoldDB" id="N1QA62"/>
<organism evidence="1 2">
    <name type="scientific">Pseudocercospora fijiensis (strain CIRAD86)</name>
    <name type="common">Black leaf streak disease fungus</name>
    <name type="synonym">Mycosphaerella fijiensis</name>
    <dbReference type="NCBI Taxonomy" id="383855"/>
    <lineage>
        <taxon>Eukaryota</taxon>
        <taxon>Fungi</taxon>
        <taxon>Dikarya</taxon>
        <taxon>Ascomycota</taxon>
        <taxon>Pezizomycotina</taxon>
        <taxon>Dothideomycetes</taxon>
        <taxon>Dothideomycetidae</taxon>
        <taxon>Mycosphaerellales</taxon>
        <taxon>Mycosphaerellaceae</taxon>
        <taxon>Pseudocercospora</taxon>
    </lineage>
</organism>
<proteinExistence type="predicted"/>
<dbReference type="EMBL" id="KB446555">
    <property type="protein sequence ID" value="EME89769.1"/>
    <property type="molecule type" value="Genomic_DNA"/>
</dbReference>
<dbReference type="RefSeq" id="XP_007922271.1">
    <property type="nucleotide sequence ID" value="XM_007924080.1"/>
</dbReference>
<dbReference type="GeneID" id="19332592"/>
<dbReference type="HOGENOM" id="CLU_419851_0_0_1"/>
<sequence length="653" mass="74808">MPGNHSRLGFVLLRWHQRSAGTSRWQYRRRSDHEVVILSSTTRASESPSSVLCLGTGNRAEMIEDLQFEISQTAAAGSQLAPTAMDQSSSTLMIPSGDDLLPSAHGVSLWYAGQPMLGSTVSGHWDIPPTWIGGDHNGTDIHTTLKFKDCHAFPHRHAHQPNRKKSTIPDTIWAQLMPTVAYLYELLTLEDLQRCMSICGFTASFRKNQYKSVLGQWKVTKKKRTRRWKRRLEPGTSLLLFPNHSTSGPSEIQPSMPDTFRRRAMVLGNAANFIPKPPHRMVRLYLTELPSETGQSFPTNAKLLQCFFRRHRATNPSHEKVRSTRQFFYILHEISEKLLEAACLADPSSLPSFWSICSAIEAIFARAKTTGSFHRSRNHISRAINKFKVSKEVERQMRAKAQEKKAEAATRYALTLSKFLPTIQQGAQQHGTAHPWALIVTHLCYMPSDERRDTLRLAHELTVQTFETFLKPHDPFLLHSAVQYAKSWEKKELKSTSLLERYRRMDDLYNKATDLPDEFRLSRLYEYAFASWNHSKDERLKLELGKRLYWLSNRMLPSTEPIQHNTVSKAIFLATTMLSTEFIKKAASEGVRVLERAIERFQEGDADCRAQAVLLSKQLVALHFRCKDFKAVSKERTRLVQIRESLPFFMPVE</sequence>
<evidence type="ECO:0008006" key="3">
    <source>
        <dbReference type="Google" id="ProtNLM"/>
    </source>
</evidence>
<dbReference type="KEGG" id="pfj:MYCFIDRAFT_171166"/>
<dbReference type="OrthoDB" id="5308957at2759"/>